<organism evidence="2 3">
    <name type="scientific">Acanthocheilonema viteae</name>
    <name type="common">Filarial nematode worm</name>
    <name type="synonym">Dipetalonema viteae</name>
    <dbReference type="NCBI Taxonomy" id="6277"/>
    <lineage>
        <taxon>Eukaryota</taxon>
        <taxon>Metazoa</taxon>
        <taxon>Ecdysozoa</taxon>
        <taxon>Nematoda</taxon>
        <taxon>Chromadorea</taxon>
        <taxon>Rhabditida</taxon>
        <taxon>Spirurina</taxon>
        <taxon>Spiruromorpha</taxon>
        <taxon>Filarioidea</taxon>
        <taxon>Onchocercidae</taxon>
        <taxon>Acanthocheilonema</taxon>
    </lineage>
</organism>
<evidence type="ECO:0000313" key="3">
    <source>
        <dbReference type="Proteomes" id="UP000276991"/>
    </source>
</evidence>
<evidence type="ECO:0000313" key="2">
    <source>
        <dbReference type="EMBL" id="VBB33469.1"/>
    </source>
</evidence>
<dbReference type="AlphaFoldDB" id="A0A498SVY5"/>
<keyword evidence="3" id="KW-1185">Reference proteome</keyword>
<gene>
    <name evidence="2" type="ORF">NAV_LOCUS8260</name>
</gene>
<dbReference type="OrthoDB" id="5831821at2759"/>
<proteinExistence type="predicted"/>
<feature type="coiled-coil region" evidence="1">
    <location>
        <begin position="78"/>
        <end position="112"/>
    </location>
</feature>
<feature type="coiled-coil region" evidence="1">
    <location>
        <begin position="207"/>
        <end position="234"/>
    </location>
</feature>
<evidence type="ECO:0000256" key="1">
    <source>
        <dbReference type="SAM" id="Coils"/>
    </source>
</evidence>
<dbReference type="EMBL" id="UPTC01002434">
    <property type="protein sequence ID" value="VBB33469.1"/>
    <property type="molecule type" value="Genomic_DNA"/>
</dbReference>
<protein>
    <submittedName>
        <fullName evidence="2">Uncharacterized protein</fullName>
    </submittedName>
</protein>
<feature type="coiled-coil region" evidence="1">
    <location>
        <begin position="155"/>
        <end position="182"/>
    </location>
</feature>
<dbReference type="Proteomes" id="UP000276991">
    <property type="component" value="Unassembled WGS sequence"/>
</dbReference>
<keyword evidence="1" id="KW-0175">Coiled coil</keyword>
<reference evidence="2 3" key="1">
    <citation type="submission" date="2018-08" db="EMBL/GenBank/DDBJ databases">
        <authorList>
            <person name="Laetsch R D."/>
            <person name="Stevens L."/>
            <person name="Kumar S."/>
            <person name="Blaxter L. M."/>
        </authorList>
    </citation>
    <scope>NUCLEOTIDE SEQUENCE [LARGE SCALE GENOMIC DNA]</scope>
</reference>
<sequence length="292" mass="33573">MRQWCNGQHGCLPSNRRGFDSPLTHTDYGGCYSTPRQGDISFKVVESGVDETKVRVVRSFARYLGTIVEMDAKSDELIAELRKAVSIKKTEVVRLKEEFDDSKKRLALLTSEIAEGRAKIVGNKIRIAVLDADKSTCIHIEKLNVELTDKFDEMRKQVFAINEETEKQITELQLEIEAAKDVKSIVNTYEETLGMLRSMRFDHSDGMSDTRKDIENAQNELRLLLDEVQIFEVNEKTLSDKLKTVAYADIPLAVKQQIYHDLKKRKGELIRKLMHARFSRTRLDSRFVMNDL</sequence>
<accession>A0A498SVY5</accession>
<name>A0A498SVY5_ACAVI</name>